<dbReference type="Proteomes" id="UP000276899">
    <property type="component" value="Chromosome"/>
</dbReference>
<dbReference type="RefSeq" id="WP_126412251.1">
    <property type="nucleotide sequence ID" value="NZ_CBCRWE010000142.1"/>
</dbReference>
<proteinExistence type="predicted"/>
<dbReference type="AlphaFoldDB" id="A0A448KCT6"/>
<evidence type="ECO:0000313" key="2">
    <source>
        <dbReference type="Proteomes" id="UP000276899"/>
    </source>
</evidence>
<keyword evidence="2" id="KW-1185">Reference proteome</keyword>
<evidence type="ECO:0000313" key="1">
    <source>
        <dbReference type="EMBL" id="VEG74746.1"/>
    </source>
</evidence>
<dbReference type="EMBL" id="LR134363">
    <property type="protein sequence ID" value="VEG74746.1"/>
    <property type="molecule type" value="Genomic_DNA"/>
</dbReference>
<dbReference type="KEGG" id="asla:NCTC11923_01385"/>
<accession>A0A448KCT6</accession>
<sequence length="100" mass="11168">MLPEWMRPLCVPWENDFSVPFPAVAGLWPSGQDWFAEDVRRDDFRLDEGFFGVPGMPSLEAIRAAWDWADSGGLEPALFLSIVPGELWDRSVVVAAIEGC</sequence>
<name>A0A448KCT6_9ACTO</name>
<organism evidence="1 2">
    <name type="scientific">Actinomyces slackii</name>
    <dbReference type="NCBI Taxonomy" id="52774"/>
    <lineage>
        <taxon>Bacteria</taxon>
        <taxon>Bacillati</taxon>
        <taxon>Actinomycetota</taxon>
        <taxon>Actinomycetes</taxon>
        <taxon>Actinomycetales</taxon>
        <taxon>Actinomycetaceae</taxon>
        <taxon>Actinomyces</taxon>
    </lineage>
</organism>
<gene>
    <name evidence="1" type="ORF">NCTC11923_01385</name>
</gene>
<reference evidence="1 2" key="1">
    <citation type="submission" date="2018-12" db="EMBL/GenBank/DDBJ databases">
        <authorList>
            <consortium name="Pathogen Informatics"/>
        </authorList>
    </citation>
    <scope>NUCLEOTIDE SEQUENCE [LARGE SCALE GENOMIC DNA]</scope>
    <source>
        <strain evidence="1 2">NCTC11923</strain>
    </source>
</reference>
<protein>
    <submittedName>
        <fullName evidence="1">Uncharacterized protein</fullName>
    </submittedName>
</protein>